<sequence length="147" mass="16972">MLGEIYAINYLAIIFILGLTVILILRQVNSSKDARSVYSEKADVLRSEISKLREMNGQLNDRINQLENEVAELKVLSESKNRKVSSNQNSRDEFNNISFSQSMNYRQFIQNNHEVVKLINDGCTNEAISQILNKSICEIEMIRRFIK</sequence>
<evidence type="ECO:0000313" key="4">
    <source>
        <dbReference type="Proteomes" id="UP000199230"/>
    </source>
</evidence>
<protein>
    <submittedName>
        <fullName evidence="3">Uncharacterized protein</fullName>
    </submittedName>
</protein>
<keyword evidence="4" id="KW-1185">Reference proteome</keyword>
<keyword evidence="1" id="KW-0175">Coiled coil</keyword>
<proteinExistence type="predicted"/>
<dbReference type="AlphaFoldDB" id="A0A1H3NQN1"/>
<keyword evidence="2" id="KW-0472">Membrane</keyword>
<keyword evidence="2" id="KW-1133">Transmembrane helix</keyword>
<accession>A0A1H3NQN1</accession>
<keyword evidence="2" id="KW-0812">Transmembrane</keyword>
<organism evidence="3 4">
    <name type="scientific">Tindallia californiensis</name>
    <dbReference type="NCBI Taxonomy" id="159292"/>
    <lineage>
        <taxon>Bacteria</taxon>
        <taxon>Bacillati</taxon>
        <taxon>Bacillota</taxon>
        <taxon>Clostridia</taxon>
        <taxon>Peptostreptococcales</taxon>
        <taxon>Tindalliaceae</taxon>
        <taxon>Tindallia</taxon>
    </lineage>
</organism>
<feature type="coiled-coil region" evidence="1">
    <location>
        <begin position="42"/>
        <end position="83"/>
    </location>
</feature>
<reference evidence="3 4" key="1">
    <citation type="submission" date="2016-10" db="EMBL/GenBank/DDBJ databases">
        <authorList>
            <person name="de Groot N.N."/>
        </authorList>
    </citation>
    <scope>NUCLEOTIDE SEQUENCE [LARGE SCALE GENOMIC DNA]</scope>
    <source>
        <strain evidence="3 4">APO</strain>
    </source>
</reference>
<evidence type="ECO:0000313" key="3">
    <source>
        <dbReference type="EMBL" id="SDY90990.1"/>
    </source>
</evidence>
<evidence type="ECO:0000256" key="1">
    <source>
        <dbReference type="SAM" id="Coils"/>
    </source>
</evidence>
<gene>
    <name evidence="3" type="ORF">SAMN05192546_105229</name>
</gene>
<feature type="transmembrane region" description="Helical" evidence="2">
    <location>
        <begin position="6"/>
        <end position="25"/>
    </location>
</feature>
<dbReference type="Proteomes" id="UP000199230">
    <property type="component" value="Unassembled WGS sequence"/>
</dbReference>
<dbReference type="EMBL" id="FNPV01000005">
    <property type="protein sequence ID" value="SDY90990.1"/>
    <property type="molecule type" value="Genomic_DNA"/>
</dbReference>
<evidence type="ECO:0000256" key="2">
    <source>
        <dbReference type="SAM" id="Phobius"/>
    </source>
</evidence>
<name>A0A1H3NQN1_9FIRM</name>
<dbReference type="STRING" id="159292.SAMN05192546_105229"/>